<reference evidence="1" key="1">
    <citation type="submission" date="2014-09" db="EMBL/GenBank/DDBJ databases">
        <authorList>
            <person name="Magalhaes I.L.F."/>
            <person name="Oliveira U."/>
            <person name="Santos F.R."/>
            <person name="Vidigal T.H.D.A."/>
            <person name="Brescovit A.D."/>
            <person name="Santos A.J."/>
        </authorList>
    </citation>
    <scope>NUCLEOTIDE SEQUENCE</scope>
    <source>
        <tissue evidence="1">Shoot tissue taken approximately 20 cm above the soil surface</tissue>
    </source>
</reference>
<dbReference type="AlphaFoldDB" id="A0A0A9BKC4"/>
<evidence type="ECO:0000313" key="1">
    <source>
        <dbReference type="EMBL" id="JAD63841.1"/>
    </source>
</evidence>
<accession>A0A0A9BKC4</accession>
<proteinExistence type="predicted"/>
<reference evidence="1" key="2">
    <citation type="journal article" date="2015" name="Data Brief">
        <title>Shoot transcriptome of the giant reed, Arundo donax.</title>
        <authorList>
            <person name="Barrero R.A."/>
            <person name="Guerrero F.D."/>
            <person name="Moolhuijzen P."/>
            <person name="Goolsby J.A."/>
            <person name="Tidwell J."/>
            <person name="Bellgard S.E."/>
            <person name="Bellgard M.I."/>
        </authorList>
    </citation>
    <scope>NUCLEOTIDE SEQUENCE</scope>
    <source>
        <tissue evidence="1">Shoot tissue taken approximately 20 cm above the soil surface</tissue>
    </source>
</reference>
<name>A0A0A9BKC4_ARUDO</name>
<organism evidence="1">
    <name type="scientific">Arundo donax</name>
    <name type="common">Giant reed</name>
    <name type="synonym">Donax arundinaceus</name>
    <dbReference type="NCBI Taxonomy" id="35708"/>
    <lineage>
        <taxon>Eukaryota</taxon>
        <taxon>Viridiplantae</taxon>
        <taxon>Streptophyta</taxon>
        <taxon>Embryophyta</taxon>
        <taxon>Tracheophyta</taxon>
        <taxon>Spermatophyta</taxon>
        <taxon>Magnoliopsida</taxon>
        <taxon>Liliopsida</taxon>
        <taxon>Poales</taxon>
        <taxon>Poaceae</taxon>
        <taxon>PACMAD clade</taxon>
        <taxon>Arundinoideae</taxon>
        <taxon>Arundineae</taxon>
        <taxon>Arundo</taxon>
    </lineage>
</organism>
<sequence>MFQVYSPQKKCFKSASDFSTIYCHFFLHKPLDPV</sequence>
<dbReference type="EMBL" id="GBRH01234054">
    <property type="protein sequence ID" value="JAD63841.1"/>
    <property type="molecule type" value="Transcribed_RNA"/>
</dbReference>
<protein>
    <submittedName>
        <fullName evidence="1">Uncharacterized protein</fullName>
    </submittedName>
</protein>